<keyword evidence="2" id="KW-0064">Aspartyl protease</keyword>
<dbReference type="SUPFAM" id="SSF50630">
    <property type="entry name" value="Acid proteases"/>
    <property type="match status" value="1"/>
</dbReference>
<dbReference type="Gene3D" id="2.40.70.10">
    <property type="entry name" value="Acid Proteases"/>
    <property type="match status" value="1"/>
</dbReference>
<dbReference type="CDD" id="cd07557">
    <property type="entry name" value="trimeric_dUTPase"/>
    <property type="match status" value="1"/>
</dbReference>
<name>A0A093PFH0_9PASS</name>
<evidence type="ECO:0000256" key="1">
    <source>
        <dbReference type="ARBA" id="ARBA00022670"/>
    </source>
</evidence>
<dbReference type="GO" id="GO:0004190">
    <property type="term" value="F:aspartic-type endopeptidase activity"/>
    <property type="evidence" value="ECO:0007669"/>
    <property type="project" value="UniProtKB-KW"/>
</dbReference>
<accession>A0A093PFH0</accession>
<dbReference type="InterPro" id="IPR036157">
    <property type="entry name" value="dUTPase-like_sf"/>
</dbReference>
<dbReference type="InterPro" id="IPR033704">
    <property type="entry name" value="dUTPase_trimeric"/>
</dbReference>
<dbReference type="PROSITE" id="PS00141">
    <property type="entry name" value="ASP_PROTEASE"/>
    <property type="match status" value="1"/>
</dbReference>
<dbReference type="AlphaFoldDB" id="A0A093PFH0"/>
<evidence type="ECO:0000259" key="4">
    <source>
        <dbReference type="PROSITE" id="PS50175"/>
    </source>
</evidence>
<dbReference type="InterPro" id="IPR001969">
    <property type="entry name" value="Aspartic_peptidase_AS"/>
</dbReference>
<proteinExistence type="predicted"/>
<dbReference type="PANTHER" id="PTHR19422:SF123">
    <property type="entry name" value="RT1 CLASS I, LOCUS CE15"/>
    <property type="match status" value="1"/>
</dbReference>
<dbReference type="InterPro" id="IPR051592">
    <property type="entry name" value="HERV-K_Pro_peptidase_A2"/>
</dbReference>
<dbReference type="SUPFAM" id="SSF51283">
    <property type="entry name" value="dUTPase-like"/>
    <property type="match status" value="1"/>
</dbReference>
<keyword evidence="1" id="KW-0645">Protease</keyword>
<protein>
    <recommendedName>
        <fullName evidence="4">Peptidase A2 domain-containing protein</fullName>
    </recommendedName>
</protein>
<dbReference type="GO" id="GO:0006508">
    <property type="term" value="P:proteolysis"/>
    <property type="evidence" value="ECO:0007669"/>
    <property type="project" value="UniProtKB-KW"/>
</dbReference>
<feature type="non-terminal residue" evidence="5">
    <location>
        <position position="1"/>
    </location>
</feature>
<keyword evidence="3" id="KW-0378">Hydrolase</keyword>
<dbReference type="PANTHER" id="PTHR19422">
    <property type="entry name" value="GAG RETROVIRAL POLYPROTEIN"/>
    <property type="match status" value="1"/>
</dbReference>
<evidence type="ECO:0000256" key="3">
    <source>
        <dbReference type="ARBA" id="ARBA00022801"/>
    </source>
</evidence>
<dbReference type="PROSITE" id="PS50175">
    <property type="entry name" value="ASP_PROT_RETROV"/>
    <property type="match status" value="1"/>
</dbReference>
<dbReference type="InterPro" id="IPR029054">
    <property type="entry name" value="dUTPase-like"/>
</dbReference>
<dbReference type="Pfam" id="PF00692">
    <property type="entry name" value="dUTPase"/>
    <property type="match status" value="1"/>
</dbReference>
<evidence type="ECO:0000313" key="6">
    <source>
        <dbReference type="Proteomes" id="UP000053258"/>
    </source>
</evidence>
<dbReference type="Gene3D" id="2.70.40.10">
    <property type="match status" value="1"/>
</dbReference>
<evidence type="ECO:0000313" key="5">
    <source>
        <dbReference type="EMBL" id="KFW75141.1"/>
    </source>
</evidence>
<feature type="non-terminal residue" evidence="5">
    <location>
        <position position="161"/>
    </location>
</feature>
<reference evidence="5 6" key="1">
    <citation type="submission" date="2014-06" db="EMBL/GenBank/DDBJ databases">
        <title>Genome evolution of avian class.</title>
        <authorList>
            <person name="Zhang G."/>
            <person name="Li C."/>
        </authorList>
    </citation>
    <scope>NUCLEOTIDE SEQUENCE [LARGE SCALE GENOMIC DNA]</scope>
    <source>
        <strain evidence="5">BGI_N305</strain>
    </source>
</reference>
<evidence type="ECO:0000256" key="2">
    <source>
        <dbReference type="ARBA" id="ARBA00022750"/>
    </source>
</evidence>
<dbReference type="InterPro" id="IPR021109">
    <property type="entry name" value="Peptidase_aspartic_dom_sf"/>
</dbReference>
<gene>
    <name evidence="5" type="ORF">N305_04484</name>
</gene>
<keyword evidence="6" id="KW-1185">Reference proteome</keyword>
<dbReference type="InterPro" id="IPR001995">
    <property type="entry name" value="Peptidase_A2_cat"/>
</dbReference>
<dbReference type="EMBL" id="KL669020">
    <property type="protein sequence ID" value="KFW75141.1"/>
    <property type="molecule type" value="Genomic_DNA"/>
</dbReference>
<dbReference type="OrthoDB" id="9900537at2759"/>
<organism evidence="5 6">
    <name type="scientific">Manacus vitellinus</name>
    <name type="common">golden-collared manakin</name>
    <dbReference type="NCBI Taxonomy" id="328815"/>
    <lineage>
        <taxon>Eukaryota</taxon>
        <taxon>Metazoa</taxon>
        <taxon>Chordata</taxon>
        <taxon>Craniata</taxon>
        <taxon>Vertebrata</taxon>
        <taxon>Euteleostomi</taxon>
        <taxon>Archelosauria</taxon>
        <taxon>Archosauria</taxon>
        <taxon>Dinosauria</taxon>
        <taxon>Saurischia</taxon>
        <taxon>Theropoda</taxon>
        <taxon>Coelurosauria</taxon>
        <taxon>Aves</taxon>
        <taxon>Neognathae</taxon>
        <taxon>Neoaves</taxon>
        <taxon>Telluraves</taxon>
        <taxon>Australaves</taxon>
        <taxon>Passeriformes</taxon>
        <taxon>Pipridae</taxon>
        <taxon>Manacus</taxon>
    </lineage>
</organism>
<feature type="domain" description="Peptidase A2" evidence="4">
    <location>
        <begin position="147"/>
        <end position="161"/>
    </location>
</feature>
<dbReference type="Proteomes" id="UP000053258">
    <property type="component" value="Unassembled WGS sequence"/>
</dbReference>
<sequence>TGSLRLDLATAVEVTLLSTQPQKIPTGIYGPLIINKQVFGALLIGRSSASLAGLFVLPGLIDADYTGQIMVMAYTIFPPLRIPKGQRIAQLIPLPQLTKPLTNDRQLMQCGDRGFGSTKGLTLLTLDLSEQPKHKVTIIWKDQTKTLDALLDTGADSSIIA</sequence>